<keyword evidence="3" id="KW-1185">Reference proteome</keyword>
<feature type="compositionally biased region" description="Basic and acidic residues" evidence="1">
    <location>
        <begin position="40"/>
        <end position="60"/>
    </location>
</feature>
<evidence type="ECO:0000256" key="1">
    <source>
        <dbReference type="SAM" id="MobiDB-lite"/>
    </source>
</evidence>
<feature type="region of interest" description="Disordered" evidence="1">
    <location>
        <begin position="1"/>
        <end position="97"/>
    </location>
</feature>
<organism evidence="2 3">
    <name type="scientific">Mycena belliarum</name>
    <dbReference type="NCBI Taxonomy" id="1033014"/>
    <lineage>
        <taxon>Eukaryota</taxon>
        <taxon>Fungi</taxon>
        <taxon>Dikarya</taxon>
        <taxon>Basidiomycota</taxon>
        <taxon>Agaricomycotina</taxon>
        <taxon>Agaricomycetes</taxon>
        <taxon>Agaricomycetidae</taxon>
        <taxon>Agaricales</taxon>
        <taxon>Marasmiineae</taxon>
        <taxon>Mycenaceae</taxon>
        <taxon>Mycena</taxon>
    </lineage>
</organism>
<feature type="compositionally biased region" description="Basic and acidic residues" evidence="1">
    <location>
        <begin position="74"/>
        <end position="91"/>
    </location>
</feature>
<dbReference type="EMBL" id="JARJCN010000028">
    <property type="protein sequence ID" value="KAJ7087615.1"/>
    <property type="molecule type" value="Genomic_DNA"/>
</dbReference>
<feature type="compositionally biased region" description="Basic and acidic residues" evidence="1">
    <location>
        <begin position="1"/>
        <end position="25"/>
    </location>
</feature>
<gene>
    <name evidence="2" type="ORF">B0H15DRAFT_754550</name>
</gene>
<accession>A0AAD6U7S0</accession>
<sequence length="97" mass="11037">STQHDNDPETLEREKQRNLSNEQHKTSTPHKHAPGWNEHLASESEATVKADRADHSDMETMQKNTVDYTHSRHHGDADKPTRSNDKEERVEGPLSSA</sequence>
<protein>
    <submittedName>
        <fullName evidence="2">Uncharacterized protein</fullName>
    </submittedName>
</protein>
<proteinExistence type="predicted"/>
<name>A0AAD6U7S0_9AGAR</name>
<comment type="caution">
    <text evidence="2">The sequence shown here is derived from an EMBL/GenBank/DDBJ whole genome shotgun (WGS) entry which is preliminary data.</text>
</comment>
<dbReference type="Proteomes" id="UP001222325">
    <property type="component" value="Unassembled WGS sequence"/>
</dbReference>
<evidence type="ECO:0000313" key="2">
    <source>
        <dbReference type="EMBL" id="KAJ7087615.1"/>
    </source>
</evidence>
<feature type="non-terminal residue" evidence="2">
    <location>
        <position position="1"/>
    </location>
</feature>
<dbReference type="AlphaFoldDB" id="A0AAD6U7S0"/>
<reference evidence="2" key="1">
    <citation type="submission" date="2023-03" db="EMBL/GenBank/DDBJ databases">
        <title>Massive genome expansion in bonnet fungi (Mycena s.s.) driven by repeated elements and novel gene families across ecological guilds.</title>
        <authorList>
            <consortium name="Lawrence Berkeley National Laboratory"/>
            <person name="Harder C.B."/>
            <person name="Miyauchi S."/>
            <person name="Viragh M."/>
            <person name="Kuo A."/>
            <person name="Thoen E."/>
            <person name="Andreopoulos B."/>
            <person name="Lu D."/>
            <person name="Skrede I."/>
            <person name="Drula E."/>
            <person name="Henrissat B."/>
            <person name="Morin E."/>
            <person name="Kohler A."/>
            <person name="Barry K."/>
            <person name="LaButti K."/>
            <person name="Morin E."/>
            <person name="Salamov A."/>
            <person name="Lipzen A."/>
            <person name="Mereny Z."/>
            <person name="Hegedus B."/>
            <person name="Baldrian P."/>
            <person name="Stursova M."/>
            <person name="Weitz H."/>
            <person name="Taylor A."/>
            <person name="Grigoriev I.V."/>
            <person name="Nagy L.G."/>
            <person name="Martin F."/>
            <person name="Kauserud H."/>
        </authorList>
    </citation>
    <scope>NUCLEOTIDE SEQUENCE</scope>
    <source>
        <strain evidence="2">CBHHK173m</strain>
    </source>
</reference>
<feature type="non-terminal residue" evidence="2">
    <location>
        <position position="97"/>
    </location>
</feature>
<evidence type="ECO:0000313" key="3">
    <source>
        <dbReference type="Proteomes" id="UP001222325"/>
    </source>
</evidence>